<feature type="transmembrane region" description="Helical" evidence="8">
    <location>
        <begin position="755"/>
        <end position="775"/>
    </location>
</feature>
<dbReference type="GO" id="GO:0005886">
    <property type="term" value="C:plasma membrane"/>
    <property type="evidence" value="ECO:0007669"/>
    <property type="project" value="UniProtKB-SubCell"/>
</dbReference>
<keyword evidence="6 8" id="KW-0472">Membrane</keyword>
<dbReference type="InterPro" id="IPR049278">
    <property type="entry name" value="MS_channel_C"/>
</dbReference>
<dbReference type="Pfam" id="PF21082">
    <property type="entry name" value="MS_channel_3rd"/>
    <property type="match status" value="1"/>
</dbReference>
<feature type="transmembrane region" description="Helical" evidence="8">
    <location>
        <begin position="674"/>
        <end position="695"/>
    </location>
</feature>
<dbReference type="RefSeq" id="WP_200388828.1">
    <property type="nucleotide sequence ID" value="NZ_NRSD01000018.1"/>
</dbReference>
<dbReference type="InterPro" id="IPR006686">
    <property type="entry name" value="MscS_channel_CS"/>
</dbReference>
<dbReference type="SUPFAM" id="SSF82861">
    <property type="entry name" value="Mechanosensitive channel protein MscS (YggB), transmembrane region"/>
    <property type="match status" value="1"/>
</dbReference>
<keyword evidence="5 8" id="KW-1133">Transmembrane helix</keyword>
<keyword evidence="3" id="KW-1003">Cell membrane</keyword>
<feature type="transmembrane region" description="Helical" evidence="8">
    <location>
        <begin position="701"/>
        <end position="726"/>
    </location>
</feature>
<feature type="transmembrane region" description="Helical" evidence="8">
    <location>
        <begin position="604"/>
        <end position="623"/>
    </location>
</feature>
<comment type="caution">
    <text evidence="12">The sequence shown here is derived from an EMBL/GenBank/DDBJ whole genome shotgun (WGS) entry which is preliminary data.</text>
</comment>
<evidence type="ECO:0000256" key="1">
    <source>
        <dbReference type="ARBA" id="ARBA00004651"/>
    </source>
</evidence>
<dbReference type="Pfam" id="PF21088">
    <property type="entry name" value="MS_channel_1st"/>
    <property type="match status" value="1"/>
</dbReference>
<dbReference type="SUPFAM" id="SSF50182">
    <property type="entry name" value="Sm-like ribonucleoproteins"/>
    <property type="match status" value="1"/>
</dbReference>
<dbReference type="InterPro" id="IPR011014">
    <property type="entry name" value="MscS_channel_TM-2"/>
</dbReference>
<dbReference type="PROSITE" id="PS01246">
    <property type="entry name" value="UPF0003"/>
    <property type="match status" value="1"/>
</dbReference>
<dbReference type="InterPro" id="IPR006685">
    <property type="entry name" value="MscS_channel_2nd"/>
</dbReference>
<feature type="transmembrane region" description="Helical" evidence="8">
    <location>
        <begin position="635"/>
        <end position="654"/>
    </location>
</feature>
<sequence>MVSSATSDVIQPTAASVSWIERSVQWLFPAWLLLATTLVSANVALPDLRELQEETRKLNQLREDIIETVFRSERSVKTLLVDLAAEERRLHGPLVETEDLRRARLDLESIRSRLAVIEGRIEQYRLSLVRLRQVRDDLATVLARAQDHQADDLLRETGLRLLREQESVLQATLAGYEELAAVSRRKIELLHQRLRLLQSRFSLAAVDRAAASVADERIPVLQDVIADFLRRAARASRDLDAVVGDTPSAANRRRLLAEQVNEAITRAFIRQNDLELVLTGNRLEALTTLRADETMPLRILRLGVRKLNEIAATLTHLENALNTQFTSLESRGAARLQQGAQPDEYSRDVSDLMGLMAFQREDIRVMRDRLEAEQVALVRLIGETTAASLLEHHPLPTVAEDWIRVLAAMHDVPRLAATFGVELWRTLLIQFAAVATSQRVALAIALPLLVALLLWAAHRLSVLAAQQDAPGMLAHSANALSNTLPWMIPAVIWGVLGWLLGLRPDLLRPILVLLSLVPSVLLLLRLTAVLTQQRPQPVTVDANTEVDQDDQSARMGESMTASDSAVCTTTRVASEGDRAADRANGIASHAVVEAGLRLQHHLRVAILVAAAIVALHESTHLLSLPPLLMDVLDRLGMFAVLALFPTALGVERALRARLQEGSLMHSRGAAFVRLLSRLLPGFVLLTGIAGVLGYTHLAWTLIGFSLWLTLVALGLYFSVGVVQALAARIDDHLRTTDVENAEFWRTHFVEPGRRLAQLGLSVGAGWILLVLWGWGAQTPPVRWMLSLTRTELFQLSGTPFTVGGILLTLLLIGAALWVGGWSQQVSYRLAYRRVRDLGLRQALATFTRYVVIVAGVLLALSIIGFDLTALTVFAASLGVGIGFGLQNIVNNFISGILLLAERPLRIGDFVSIGAHDGTVTQIGIRSLTVRTPDRQEVVIPNGSVISSEFINWTGQDDTVRQVHYFVIRYGSDRELAMDLIHQVLNEDPNVLKQPAPGVFIWEYTDRGVRLRVQFCFRFVHGPGSIPTRSAVLLEIGRRFAAAGIEFAEIGLLQGLAVSSVDGTT</sequence>
<proteinExistence type="inferred from homology"/>
<evidence type="ECO:0000256" key="5">
    <source>
        <dbReference type="ARBA" id="ARBA00022989"/>
    </source>
</evidence>
<feature type="transmembrane region" description="Helical" evidence="8">
    <location>
        <begin position="479"/>
        <end position="500"/>
    </location>
</feature>
<evidence type="ECO:0008006" key="14">
    <source>
        <dbReference type="Google" id="ProtNLM"/>
    </source>
</evidence>
<feature type="domain" description="Mechanosensitive ion channel MscS" evidence="9">
    <location>
        <begin position="887"/>
        <end position="953"/>
    </location>
</feature>
<gene>
    <name evidence="12" type="ORF">CKO25_15415</name>
</gene>
<dbReference type="Gene3D" id="3.30.70.100">
    <property type="match status" value="1"/>
</dbReference>
<keyword evidence="13" id="KW-1185">Reference proteome</keyword>
<dbReference type="InterPro" id="IPR023408">
    <property type="entry name" value="MscS_beta-dom_sf"/>
</dbReference>
<keyword evidence="4 8" id="KW-0812">Transmembrane</keyword>
<feature type="transmembrane region" description="Helical" evidence="8">
    <location>
        <begin position="795"/>
        <end position="821"/>
    </location>
</feature>
<reference evidence="12 13" key="1">
    <citation type="journal article" date="2020" name="Microorganisms">
        <title>Osmotic Adaptation and Compatible Solute Biosynthesis of Phototrophic Bacteria as Revealed from Genome Analyses.</title>
        <authorList>
            <person name="Imhoff J.F."/>
            <person name="Rahn T."/>
            <person name="Kunzel S."/>
            <person name="Keller A."/>
            <person name="Neulinger S.C."/>
        </authorList>
    </citation>
    <scope>NUCLEOTIDE SEQUENCE [LARGE SCALE GENOMIC DNA]</scope>
    <source>
        <strain evidence="12 13">DSM 21303</strain>
    </source>
</reference>
<feature type="transmembrane region" description="Helical" evidence="8">
    <location>
        <begin position="869"/>
        <end position="889"/>
    </location>
</feature>
<dbReference type="EMBL" id="NRSD01000018">
    <property type="protein sequence ID" value="MBK1646012.1"/>
    <property type="molecule type" value="Genomic_DNA"/>
</dbReference>
<dbReference type="AlphaFoldDB" id="A0A9X0WKY2"/>
<feature type="transmembrane region" description="Helical" evidence="8">
    <location>
        <begin position="842"/>
        <end position="863"/>
    </location>
</feature>
<name>A0A9X0WKY2_9GAMM</name>
<dbReference type="GO" id="GO:0008381">
    <property type="term" value="F:mechanosensitive monoatomic ion channel activity"/>
    <property type="evidence" value="ECO:0007669"/>
    <property type="project" value="UniProtKB-ARBA"/>
</dbReference>
<dbReference type="SUPFAM" id="SSF82689">
    <property type="entry name" value="Mechanosensitive channel protein MscS (YggB), C-terminal domain"/>
    <property type="match status" value="1"/>
</dbReference>
<dbReference type="InterPro" id="IPR052702">
    <property type="entry name" value="MscS-like_channel"/>
</dbReference>
<feature type="transmembrane region" description="Helical" evidence="8">
    <location>
        <begin position="440"/>
        <end position="458"/>
    </location>
</feature>
<feature type="transmembrane region" description="Helical" evidence="8">
    <location>
        <begin position="506"/>
        <end position="524"/>
    </location>
</feature>
<dbReference type="Gene3D" id="1.10.287.1260">
    <property type="match status" value="1"/>
</dbReference>
<dbReference type="Proteomes" id="UP001138802">
    <property type="component" value="Unassembled WGS sequence"/>
</dbReference>
<evidence type="ECO:0000256" key="4">
    <source>
        <dbReference type="ARBA" id="ARBA00022692"/>
    </source>
</evidence>
<evidence type="ECO:0000256" key="6">
    <source>
        <dbReference type="ARBA" id="ARBA00023136"/>
    </source>
</evidence>
<comment type="similarity">
    <text evidence="2">Belongs to the MscS (TC 1.A.23) family.</text>
</comment>
<feature type="domain" description="Mechanosensitive ion channel MscS C-terminal" evidence="10">
    <location>
        <begin position="965"/>
        <end position="1046"/>
    </location>
</feature>
<dbReference type="InterPro" id="IPR010920">
    <property type="entry name" value="LSM_dom_sf"/>
</dbReference>
<evidence type="ECO:0000256" key="8">
    <source>
        <dbReference type="SAM" id="Phobius"/>
    </source>
</evidence>
<dbReference type="PANTHER" id="PTHR30347">
    <property type="entry name" value="POTASSIUM CHANNEL RELATED"/>
    <property type="match status" value="1"/>
</dbReference>
<evidence type="ECO:0000259" key="10">
    <source>
        <dbReference type="Pfam" id="PF21082"/>
    </source>
</evidence>
<evidence type="ECO:0000313" key="13">
    <source>
        <dbReference type="Proteomes" id="UP001138802"/>
    </source>
</evidence>
<evidence type="ECO:0000256" key="7">
    <source>
        <dbReference type="SAM" id="MobiDB-lite"/>
    </source>
</evidence>
<evidence type="ECO:0000256" key="2">
    <source>
        <dbReference type="ARBA" id="ARBA00008017"/>
    </source>
</evidence>
<organism evidence="12 13">
    <name type="scientific">Thiocapsa imhoffii</name>
    <dbReference type="NCBI Taxonomy" id="382777"/>
    <lineage>
        <taxon>Bacteria</taxon>
        <taxon>Pseudomonadati</taxon>
        <taxon>Pseudomonadota</taxon>
        <taxon>Gammaproteobacteria</taxon>
        <taxon>Chromatiales</taxon>
        <taxon>Chromatiaceae</taxon>
        <taxon>Thiocapsa</taxon>
    </lineage>
</organism>
<accession>A0A9X0WKY2</accession>
<feature type="region of interest" description="Disordered" evidence="7">
    <location>
        <begin position="540"/>
        <end position="560"/>
    </location>
</feature>
<comment type="subcellular location">
    <subcellularLocation>
        <location evidence="1">Cell membrane</location>
        <topology evidence="1">Multi-pass membrane protein</topology>
    </subcellularLocation>
</comment>
<evidence type="ECO:0000313" key="12">
    <source>
        <dbReference type="EMBL" id="MBK1646012.1"/>
    </source>
</evidence>
<evidence type="ECO:0000256" key="3">
    <source>
        <dbReference type="ARBA" id="ARBA00022475"/>
    </source>
</evidence>
<feature type="domain" description="Mechanosensitive ion channel transmembrane helices 2/3" evidence="11">
    <location>
        <begin position="846"/>
        <end position="886"/>
    </location>
</feature>
<dbReference type="InterPro" id="IPR049142">
    <property type="entry name" value="MS_channel_1st"/>
</dbReference>
<evidence type="ECO:0000259" key="11">
    <source>
        <dbReference type="Pfam" id="PF21088"/>
    </source>
</evidence>
<protein>
    <recommendedName>
        <fullName evidence="14">Mechanosensitive ion channel</fullName>
    </recommendedName>
</protein>
<evidence type="ECO:0000259" key="9">
    <source>
        <dbReference type="Pfam" id="PF00924"/>
    </source>
</evidence>
<dbReference type="InterPro" id="IPR011066">
    <property type="entry name" value="MscS_channel_C_sf"/>
</dbReference>
<dbReference type="Pfam" id="PF00924">
    <property type="entry name" value="MS_channel_2nd"/>
    <property type="match status" value="1"/>
</dbReference>
<dbReference type="PANTHER" id="PTHR30347:SF1">
    <property type="entry name" value="MECHANOSENSITIVE CHANNEL MSCK"/>
    <property type="match status" value="1"/>
</dbReference>
<dbReference type="Gene3D" id="2.30.30.60">
    <property type="match status" value="1"/>
</dbReference>